<dbReference type="AlphaFoldDB" id="A0A3B1CPH2"/>
<reference evidence="1" key="1">
    <citation type="submission" date="2018-06" db="EMBL/GenBank/DDBJ databases">
        <authorList>
            <person name="Zhirakovskaya E."/>
        </authorList>
    </citation>
    <scope>NUCLEOTIDE SEQUENCE</scope>
</reference>
<accession>A0A3B1CPH2</accession>
<dbReference type="EMBL" id="UOGF01000038">
    <property type="protein sequence ID" value="VAX28381.1"/>
    <property type="molecule type" value="Genomic_DNA"/>
</dbReference>
<sequence length="65" mass="7322">MTEKIYLEKAAGGYILADANPDPKNPTDLWTNKAVFSDFASVVEELRRRFRISDIIASQEGTFTL</sequence>
<name>A0A3B1CPH2_9ZZZZ</name>
<evidence type="ECO:0000313" key="1">
    <source>
        <dbReference type="EMBL" id="VAX28381.1"/>
    </source>
</evidence>
<proteinExistence type="predicted"/>
<organism evidence="1">
    <name type="scientific">hydrothermal vent metagenome</name>
    <dbReference type="NCBI Taxonomy" id="652676"/>
    <lineage>
        <taxon>unclassified sequences</taxon>
        <taxon>metagenomes</taxon>
        <taxon>ecological metagenomes</taxon>
    </lineage>
</organism>
<protein>
    <submittedName>
        <fullName evidence="1">Uncharacterized protein</fullName>
    </submittedName>
</protein>
<gene>
    <name evidence="1" type="ORF">MNBD_NITROSPIRAE01-570</name>
</gene>